<dbReference type="AlphaFoldDB" id="A0A4U0VP14"/>
<evidence type="ECO:0000313" key="4">
    <source>
        <dbReference type="EMBL" id="TKA51207.1"/>
    </source>
</evidence>
<gene>
    <name evidence="4" type="ORF">B0A55_12800</name>
</gene>
<accession>A0A4U0VP14</accession>
<name>A0A4U0VP14_9PEZI</name>
<dbReference type="CDD" id="cd05251">
    <property type="entry name" value="NmrA_like_SDR_a"/>
    <property type="match status" value="1"/>
</dbReference>
<dbReference type="Proteomes" id="UP000309340">
    <property type="component" value="Unassembled WGS sequence"/>
</dbReference>
<organism evidence="4 5">
    <name type="scientific">Friedmanniomyces simplex</name>
    <dbReference type="NCBI Taxonomy" id="329884"/>
    <lineage>
        <taxon>Eukaryota</taxon>
        <taxon>Fungi</taxon>
        <taxon>Dikarya</taxon>
        <taxon>Ascomycota</taxon>
        <taxon>Pezizomycotina</taxon>
        <taxon>Dothideomycetes</taxon>
        <taxon>Dothideomycetidae</taxon>
        <taxon>Mycosphaerellales</taxon>
        <taxon>Teratosphaeriaceae</taxon>
        <taxon>Friedmanniomyces</taxon>
    </lineage>
</organism>
<feature type="domain" description="NmrA-like" evidence="3">
    <location>
        <begin position="1"/>
        <end position="278"/>
    </location>
</feature>
<keyword evidence="2" id="KW-0521">NADP</keyword>
<dbReference type="STRING" id="329884.A0A4U0VP14"/>
<dbReference type="Pfam" id="PF05368">
    <property type="entry name" value="NmrA"/>
    <property type="match status" value="1"/>
</dbReference>
<dbReference type="SUPFAM" id="SSF51735">
    <property type="entry name" value="NAD(P)-binding Rossmann-fold domains"/>
    <property type="match status" value="1"/>
</dbReference>
<dbReference type="GO" id="GO:0005634">
    <property type="term" value="C:nucleus"/>
    <property type="evidence" value="ECO:0007669"/>
    <property type="project" value="TreeGrafter"/>
</dbReference>
<dbReference type="OrthoDB" id="300709at2759"/>
<keyword evidence="5" id="KW-1185">Reference proteome</keyword>
<evidence type="ECO:0000259" key="3">
    <source>
        <dbReference type="Pfam" id="PF05368"/>
    </source>
</evidence>
<dbReference type="PANTHER" id="PTHR42748:SF28">
    <property type="entry name" value="NMRA-LIKE DOMAIN-CONTAINING PROTEIN"/>
    <property type="match status" value="1"/>
</dbReference>
<evidence type="ECO:0000313" key="5">
    <source>
        <dbReference type="Proteomes" id="UP000309340"/>
    </source>
</evidence>
<reference evidence="4 5" key="1">
    <citation type="submission" date="2017-03" db="EMBL/GenBank/DDBJ databases">
        <title>Genomes of endolithic fungi from Antarctica.</title>
        <authorList>
            <person name="Coleine C."/>
            <person name="Masonjones S."/>
            <person name="Stajich J.E."/>
        </authorList>
    </citation>
    <scope>NUCLEOTIDE SEQUENCE [LARGE SCALE GENOMIC DNA]</scope>
    <source>
        <strain evidence="4 5">CCFEE 5184</strain>
    </source>
</reference>
<dbReference type="Gene3D" id="3.40.50.720">
    <property type="entry name" value="NAD(P)-binding Rossmann-like Domain"/>
    <property type="match status" value="1"/>
</dbReference>
<protein>
    <recommendedName>
        <fullName evidence="3">NmrA-like domain-containing protein</fullName>
    </recommendedName>
</protein>
<dbReference type="InterPro" id="IPR008030">
    <property type="entry name" value="NmrA-like"/>
</dbReference>
<evidence type="ECO:0000256" key="1">
    <source>
        <dbReference type="ARBA" id="ARBA00006328"/>
    </source>
</evidence>
<evidence type="ECO:0000256" key="2">
    <source>
        <dbReference type="ARBA" id="ARBA00022857"/>
    </source>
</evidence>
<comment type="caution">
    <text evidence="4">The sequence shown here is derived from an EMBL/GenBank/DDBJ whole genome shotgun (WGS) entry which is preliminary data.</text>
</comment>
<comment type="similarity">
    <text evidence="1">Belongs to the NmrA-type oxidoreductase family.</text>
</comment>
<dbReference type="InterPro" id="IPR036291">
    <property type="entry name" value="NAD(P)-bd_dom_sf"/>
</dbReference>
<dbReference type="PANTHER" id="PTHR42748">
    <property type="entry name" value="NITROGEN METABOLITE REPRESSION PROTEIN NMRA FAMILY MEMBER"/>
    <property type="match status" value="1"/>
</dbReference>
<sequence length="325" mass="35520">MTKTIAVIGSTGQQGGAVAKAMLKADGWKVRGITRNTSAWGAQALASEGVEMITADIDDFESMAKAFQGAQAIFCVTNFWEHLGKGLDADAAGAKEAEQAFSIALAASKVPTLEHYVFSTLPKALDLTKGQRPVPHMDHKAGVDDRIRKELPELAAKTTFVWLGWYAVNMASDAMGLIRPFELPKSGGKYIWMQPSKADALLPICGDVGVNVGVYVRGALEHPEKSRGKYVYVRTDRLTFTNILNIWSEVSGREAEYVPISPQAFEAIWGPGGKEMAMQYQSGEMWEDWDTLKPGEVCTPEELGVEAEELVGLKQELEKLKSHLL</sequence>
<dbReference type="Gene3D" id="3.90.25.10">
    <property type="entry name" value="UDP-galactose 4-epimerase, domain 1"/>
    <property type="match status" value="1"/>
</dbReference>
<dbReference type="InterPro" id="IPR051164">
    <property type="entry name" value="NmrA-like_oxidored"/>
</dbReference>
<proteinExistence type="inferred from homology"/>
<dbReference type="EMBL" id="NAJQ01001907">
    <property type="protein sequence ID" value="TKA51207.1"/>
    <property type="molecule type" value="Genomic_DNA"/>
</dbReference>